<evidence type="ECO:0000313" key="5">
    <source>
        <dbReference type="EMBL" id="KAJ7623651.1"/>
    </source>
</evidence>
<reference evidence="5" key="1">
    <citation type="submission" date="2023-03" db="EMBL/GenBank/DDBJ databases">
        <title>Massive genome expansion in bonnet fungi (Mycena s.s.) driven by repeated elements and novel gene families across ecological guilds.</title>
        <authorList>
            <consortium name="Lawrence Berkeley National Laboratory"/>
            <person name="Harder C.B."/>
            <person name="Miyauchi S."/>
            <person name="Viragh M."/>
            <person name="Kuo A."/>
            <person name="Thoen E."/>
            <person name="Andreopoulos B."/>
            <person name="Lu D."/>
            <person name="Skrede I."/>
            <person name="Drula E."/>
            <person name="Henrissat B."/>
            <person name="Morin E."/>
            <person name="Kohler A."/>
            <person name="Barry K."/>
            <person name="LaButti K."/>
            <person name="Morin E."/>
            <person name="Salamov A."/>
            <person name="Lipzen A."/>
            <person name="Mereny Z."/>
            <person name="Hegedus B."/>
            <person name="Baldrian P."/>
            <person name="Stursova M."/>
            <person name="Weitz H."/>
            <person name="Taylor A."/>
            <person name="Grigoriev I.V."/>
            <person name="Nagy L.G."/>
            <person name="Martin F."/>
            <person name="Kauserud H."/>
        </authorList>
    </citation>
    <scope>NUCLEOTIDE SEQUENCE</scope>
    <source>
        <strain evidence="5">9284</strain>
    </source>
</reference>
<dbReference type="PANTHER" id="PTHR11062:SF73">
    <property type="entry name" value="EXOSTOSIN-LIKE 3"/>
    <property type="match status" value="1"/>
</dbReference>
<sequence>MARYAPFLLLVVLCAIFSITSLRDDPTNDLPVDIFRREMPFEPDLPQSPLQLKIPTRRILVTGGGGNVGKHLVRQLLESHTAVTVVDLIFNANELDYGTDTTLLTVFHADIRNATALDLALTPDVVGIIHLAAVSRVIWCLSNEPDCMDVNEGGTAAVLAAIERQPESFQPWFILASSSAVYGENAKRKAEDGVLQHAKGAGRRAFHAALLRFSPVYGGLYDHNDRLVTSLVTRALAHQTLQIVGGEQELNFVHINDCVDALTLAATRLERKTQNAAPHAPPVTADVFDVAGNDTVSPIQSLPRDLRFPVRYNSSLETLPGYVPKITLEDGLVRFVGSYLDRSADYLKAKVEKQCGSRPSPDLLKLDGCTANLLIDISKEIWSVGFDRNPKQPHKPDDMGPGTQEDYGLIWVVSARIIPDSVQVAVESRDDRSFLQMYTNRTYASHRLGVYTPSLPEFTTGFMFDHIDPEKVGSDTVVTEWEMIVNESKGTFKLALPDSGYQVSPPSIHEGWFSWISVQDDVYPFRLSPICCPAPPPWPFYEQDPIQHSIHFDRFSTHRPFYQTIPETLCVRTKAALVHTEEAVDFLAQIQRNGIPPDSGRKMGGPFQWVDRGLPPCTNDCEHPTVCVDTGDCACTAALFCRQPERFPFSSSLHSERISYPPSPWPSNSLLDLVQQTSWLNVLRPESVRYISTDPSWPKVHIAIVDAASEALRGPNLEAVGTLMDRDCFSADASLELALRGVQTSVDKADIIFQPYYHSRMWTESGSLESLFDNLTANYAEGLLPIVMPLTYDWGLCMYFTWTIWDARKQFQIPPELNNVIAWSVMGDLNSPCYRFHQDVLIPPRSCRSTELRPAFSNPAYIRSAAERSKLSFFSGTAWGSGGGLRKRILCDRRVPNQGSTRFETSRAEMGFEPKDLRTHWKKPTSHADYVAILNDTVFCAVPAGVAGWAPRIEDAIYAGCIPVMFDDSSHLPFWDMLDWAKFSVRIYTNQVQYLEEILMAYSLQEIQQMQANLVHVRDILTYPLDGNHADMITMKSPLSFAVLSTRLRLATKWPCGDDDPLL</sequence>
<feature type="domain" description="NAD-dependent epimerase/dehydratase" evidence="3">
    <location>
        <begin position="59"/>
        <end position="272"/>
    </location>
</feature>
<dbReference type="InterPro" id="IPR001509">
    <property type="entry name" value="Epimerase_deHydtase"/>
</dbReference>
<dbReference type="Proteomes" id="UP001221142">
    <property type="component" value="Unassembled WGS sequence"/>
</dbReference>
<dbReference type="InterPro" id="IPR040911">
    <property type="entry name" value="Exostosin_GT47"/>
</dbReference>
<dbReference type="Pfam" id="PF03016">
    <property type="entry name" value="Exostosin_GT47"/>
    <property type="match status" value="1"/>
</dbReference>
<accession>A0AAD7BKW6</accession>
<feature type="chain" id="PRO_5042273799" evidence="2">
    <location>
        <begin position="23"/>
        <end position="1063"/>
    </location>
</feature>
<comment type="similarity">
    <text evidence="1">Belongs to the glycosyltransferase 47 family.</text>
</comment>
<dbReference type="SUPFAM" id="SSF51735">
    <property type="entry name" value="NAD(P)-binding Rossmann-fold domains"/>
    <property type="match status" value="1"/>
</dbReference>
<dbReference type="Gene3D" id="3.40.50.720">
    <property type="entry name" value="NAD(P)-binding Rossmann-like Domain"/>
    <property type="match status" value="1"/>
</dbReference>
<feature type="signal peptide" evidence="2">
    <location>
        <begin position="1"/>
        <end position="22"/>
    </location>
</feature>
<name>A0AAD7BKW6_9AGAR</name>
<dbReference type="Pfam" id="PF01370">
    <property type="entry name" value="Epimerase"/>
    <property type="match status" value="1"/>
</dbReference>
<feature type="domain" description="Exostosin GT47" evidence="4">
    <location>
        <begin position="833"/>
        <end position="1000"/>
    </location>
</feature>
<proteinExistence type="inferred from homology"/>
<dbReference type="PANTHER" id="PTHR11062">
    <property type="entry name" value="EXOSTOSIN HEPARAN SULFATE GLYCOSYLTRANSFERASE -RELATED"/>
    <property type="match status" value="1"/>
</dbReference>
<comment type="caution">
    <text evidence="5">The sequence shown here is derived from an EMBL/GenBank/DDBJ whole genome shotgun (WGS) entry which is preliminary data.</text>
</comment>
<dbReference type="GO" id="GO:0016757">
    <property type="term" value="F:glycosyltransferase activity"/>
    <property type="evidence" value="ECO:0007669"/>
    <property type="project" value="InterPro"/>
</dbReference>
<evidence type="ECO:0000256" key="1">
    <source>
        <dbReference type="ARBA" id="ARBA00010271"/>
    </source>
</evidence>
<gene>
    <name evidence="5" type="ORF">FB45DRAFT_1089419</name>
</gene>
<protein>
    <submittedName>
        <fullName evidence="5">Uncharacterized protein</fullName>
    </submittedName>
</protein>
<dbReference type="InterPro" id="IPR004263">
    <property type="entry name" value="Exostosin"/>
</dbReference>
<dbReference type="EMBL" id="JARKIF010000014">
    <property type="protein sequence ID" value="KAJ7623651.1"/>
    <property type="molecule type" value="Genomic_DNA"/>
</dbReference>
<evidence type="ECO:0000313" key="6">
    <source>
        <dbReference type="Proteomes" id="UP001221142"/>
    </source>
</evidence>
<dbReference type="InterPro" id="IPR036291">
    <property type="entry name" value="NAD(P)-bd_dom_sf"/>
</dbReference>
<keyword evidence="6" id="KW-1185">Reference proteome</keyword>
<evidence type="ECO:0000256" key="2">
    <source>
        <dbReference type="SAM" id="SignalP"/>
    </source>
</evidence>
<evidence type="ECO:0000259" key="3">
    <source>
        <dbReference type="Pfam" id="PF01370"/>
    </source>
</evidence>
<keyword evidence="2" id="KW-0732">Signal</keyword>
<evidence type="ECO:0000259" key="4">
    <source>
        <dbReference type="Pfam" id="PF03016"/>
    </source>
</evidence>
<organism evidence="5 6">
    <name type="scientific">Roridomyces roridus</name>
    <dbReference type="NCBI Taxonomy" id="1738132"/>
    <lineage>
        <taxon>Eukaryota</taxon>
        <taxon>Fungi</taxon>
        <taxon>Dikarya</taxon>
        <taxon>Basidiomycota</taxon>
        <taxon>Agaricomycotina</taxon>
        <taxon>Agaricomycetes</taxon>
        <taxon>Agaricomycetidae</taxon>
        <taxon>Agaricales</taxon>
        <taxon>Marasmiineae</taxon>
        <taxon>Mycenaceae</taxon>
        <taxon>Roridomyces</taxon>
    </lineage>
</organism>
<dbReference type="AlphaFoldDB" id="A0AAD7BKW6"/>